<dbReference type="InterPro" id="IPR050189">
    <property type="entry name" value="MFS_Efflux_Transporters"/>
</dbReference>
<comment type="subcellular location">
    <subcellularLocation>
        <location evidence="1">Cell membrane</location>
        <topology evidence="1">Multi-pass membrane protein</topology>
    </subcellularLocation>
</comment>
<evidence type="ECO:0000313" key="11">
    <source>
        <dbReference type="Proteomes" id="UP000197032"/>
    </source>
</evidence>
<dbReference type="GO" id="GO:0022857">
    <property type="term" value="F:transmembrane transporter activity"/>
    <property type="evidence" value="ECO:0007669"/>
    <property type="project" value="InterPro"/>
</dbReference>
<feature type="transmembrane region" description="Helical" evidence="8">
    <location>
        <begin position="307"/>
        <end position="332"/>
    </location>
</feature>
<dbReference type="PANTHER" id="PTHR43124">
    <property type="entry name" value="PURINE EFFLUX PUMP PBUE"/>
    <property type="match status" value="1"/>
</dbReference>
<evidence type="ECO:0000256" key="6">
    <source>
        <dbReference type="ARBA" id="ARBA00022989"/>
    </source>
</evidence>
<comment type="caution">
    <text evidence="10">The sequence shown here is derived from an EMBL/GenBank/DDBJ whole genome shotgun (WGS) entry which is preliminary data.</text>
</comment>
<dbReference type="Gene3D" id="1.20.1250.20">
    <property type="entry name" value="MFS general substrate transporter like domains"/>
    <property type="match status" value="1"/>
</dbReference>
<feature type="transmembrane region" description="Helical" evidence="8">
    <location>
        <begin position="372"/>
        <end position="393"/>
    </location>
</feature>
<dbReference type="InterPro" id="IPR005829">
    <property type="entry name" value="Sugar_transporter_CS"/>
</dbReference>
<keyword evidence="3" id="KW-0813">Transport</keyword>
<keyword evidence="7 8" id="KW-0472">Membrane</keyword>
<dbReference type="SUPFAM" id="SSF103473">
    <property type="entry name" value="MFS general substrate transporter"/>
    <property type="match status" value="1"/>
</dbReference>
<keyword evidence="4" id="KW-1003">Cell membrane</keyword>
<accession>A0A1Z5HVX9</accession>
<dbReference type="Pfam" id="PF07690">
    <property type="entry name" value="MFS_1"/>
    <property type="match status" value="1"/>
</dbReference>
<comment type="similarity">
    <text evidence="2">Belongs to the major facilitator superfamily. TCR/Tet family.</text>
</comment>
<feature type="transmembrane region" description="Helical" evidence="8">
    <location>
        <begin position="7"/>
        <end position="29"/>
    </location>
</feature>
<dbReference type="PROSITE" id="PS00216">
    <property type="entry name" value="SUGAR_TRANSPORT_1"/>
    <property type="match status" value="1"/>
</dbReference>
<dbReference type="PRINTS" id="PR01035">
    <property type="entry name" value="TCRTETA"/>
</dbReference>
<evidence type="ECO:0000313" key="10">
    <source>
        <dbReference type="EMBL" id="GAW93692.1"/>
    </source>
</evidence>
<dbReference type="InterPro" id="IPR001958">
    <property type="entry name" value="Tet-R_TetA/multi-R_MdtG-like"/>
</dbReference>
<dbReference type="PANTHER" id="PTHR43124:SF3">
    <property type="entry name" value="CHLORAMPHENICOL EFFLUX PUMP RV0191"/>
    <property type="match status" value="1"/>
</dbReference>
<dbReference type="InterPro" id="IPR036259">
    <property type="entry name" value="MFS_trans_sf"/>
</dbReference>
<name>A0A1Z5HVX9_9FIRM</name>
<evidence type="ECO:0000256" key="4">
    <source>
        <dbReference type="ARBA" id="ARBA00022475"/>
    </source>
</evidence>
<proteinExistence type="inferred from homology"/>
<feature type="transmembrane region" description="Helical" evidence="8">
    <location>
        <begin position="164"/>
        <end position="186"/>
    </location>
</feature>
<reference evidence="11" key="1">
    <citation type="journal article" date="2017" name="Appl. Environ. Microbiol.">
        <title>Genomic analysis of Calderihabitans maritimus KKC1, a thermophilic hydrogenogenic carboxydotrophic bacterium isolated from marine sediment.</title>
        <authorList>
            <person name="Omae K."/>
            <person name="Yoneda Y."/>
            <person name="Fukuyama Y."/>
            <person name="Yoshida T."/>
            <person name="Sako Y."/>
        </authorList>
    </citation>
    <scope>NUCLEOTIDE SEQUENCE [LARGE SCALE GENOMIC DNA]</scope>
    <source>
        <strain evidence="11">KKC1</strain>
    </source>
</reference>
<keyword evidence="6 8" id="KW-1133">Transmembrane helix</keyword>
<gene>
    <name evidence="10" type="ORF">KKC1_28200</name>
</gene>
<evidence type="ECO:0000256" key="3">
    <source>
        <dbReference type="ARBA" id="ARBA00022448"/>
    </source>
</evidence>
<protein>
    <submittedName>
        <fullName evidence="10">Permeases of the major facilitator superfamily</fullName>
    </submittedName>
</protein>
<feature type="transmembrane region" description="Helical" evidence="8">
    <location>
        <begin position="41"/>
        <end position="62"/>
    </location>
</feature>
<evidence type="ECO:0000256" key="2">
    <source>
        <dbReference type="ARBA" id="ARBA00007520"/>
    </source>
</evidence>
<keyword evidence="11" id="KW-1185">Reference proteome</keyword>
<dbReference type="OrthoDB" id="9803985at2"/>
<dbReference type="Proteomes" id="UP000197032">
    <property type="component" value="Unassembled WGS sequence"/>
</dbReference>
<evidence type="ECO:0000256" key="5">
    <source>
        <dbReference type="ARBA" id="ARBA00022692"/>
    </source>
</evidence>
<keyword evidence="5 8" id="KW-0812">Transmembrane</keyword>
<evidence type="ECO:0000259" key="9">
    <source>
        <dbReference type="PROSITE" id="PS50850"/>
    </source>
</evidence>
<dbReference type="PROSITE" id="PS50850">
    <property type="entry name" value="MFS"/>
    <property type="match status" value="1"/>
</dbReference>
<evidence type="ECO:0000256" key="1">
    <source>
        <dbReference type="ARBA" id="ARBA00004651"/>
    </source>
</evidence>
<dbReference type="RefSeq" id="WP_088554774.1">
    <property type="nucleotide sequence ID" value="NZ_BDGJ01000168.1"/>
</dbReference>
<feature type="transmembrane region" description="Helical" evidence="8">
    <location>
        <begin position="217"/>
        <end position="238"/>
    </location>
</feature>
<evidence type="ECO:0000256" key="8">
    <source>
        <dbReference type="SAM" id="Phobius"/>
    </source>
</evidence>
<feature type="transmembrane region" description="Helical" evidence="8">
    <location>
        <begin position="250"/>
        <end position="270"/>
    </location>
</feature>
<organism evidence="10 11">
    <name type="scientific">Calderihabitans maritimus</name>
    <dbReference type="NCBI Taxonomy" id="1246530"/>
    <lineage>
        <taxon>Bacteria</taxon>
        <taxon>Bacillati</taxon>
        <taxon>Bacillota</taxon>
        <taxon>Clostridia</taxon>
        <taxon>Neomoorellales</taxon>
        <taxon>Calderihabitantaceae</taxon>
        <taxon>Calderihabitans</taxon>
    </lineage>
</organism>
<dbReference type="CDD" id="cd17474">
    <property type="entry name" value="MFS_YfmO_like"/>
    <property type="match status" value="1"/>
</dbReference>
<dbReference type="GO" id="GO:0005886">
    <property type="term" value="C:plasma membrane"/>
    <property type="evidence" value="ECO:0007669"/>
    <property type="project" value="UniProtKB-SubCell"/>
</dbReference>
<feature type="domain" description="Major facilitator superfamily (MFS) profile" evidence="9">
    <location>
        <begin position="8"/>
        <end position="397"/>
    </location>
</feature>
<feature type="transmembrane region" description="Helical" evidence="8">
    <location>
        <begin position="74"/>
        <end position="97"/>
    </location>
</feature>
<dbReference type="EMBL" id="BDGJ01000168">
    <property type="protein sequence ID" value="GAW93692.1"/>
    <property type="molecule type" value="Genomic_DNA"/>
</dbReference>
<evidence type="ECO:0000256" key="7">
    <source>
        <dbReference type="ARBA" id="ARBA00023136"/>
    </source>
</evidence>
<dbReference type="InterPro" id="IPR011701">
    <property type="entry name" value="MFS"/>
</dbReference>
<dbReference type="AlphaFoldDB" id="A0A1Z5HVX9"/>
<feature type="transmembrane region" description="Helical" evidence="8">
    <location>
        <begin position="282"/>
        <end position="301"/>
    </location>
</feature>
<sequence>MRNNMKLPFAALCAVPFIMVLGNSMLIPLLPKMKSAMHINLFQVGLIITTFSVPAGLIIPLAGYLSDQYGRKIIITPALIIYGLGGILAGLAAAFLADPYYAILLGRIVQGIGAGGTYQLAMALTGDIFQTKERMKALGLLESSNGLGKVVSPVLGASLGLISWYAPFFAYGLLTFPIALGVWFLVKEPAASPQNSQDTVQYFNTIKLVFQQKGVSLLASFTAGAIVLFTLFGLLSYLSDVLEKSYNIQGITAGLLIAIPVTAMAFTSYVSGNYLEQKPARILKAVIVCGLIFVAVSMGGISLVANIYLFFFLVTISGIGTGLTLPAVNTLITSAAEKKQRGIITCLYGSTRFFGVALGPPAFGLVEKWGKIPLFLSAAILVLLATVLAWTVIREQELLPPQLQGQN</sequence>
<dbReference type="InterPro" id="IPR020846">
    <property type="entry name" value="MFS_dom"/>
</dbReference>